<dbReference type="AlphaFoldDB" id="A0A8J6J5U0"/>
<gene>
    <name evidence="2" type="ORF">H8S55_13430</name>
</gene>
<dbReference type="Proteomes" id="UP000602260">
    <property type="component" value="Unassembled WGS sequence"/>
</dbReference>
<evidence type="ECO:0000313" key="3">
    <source>
        <dbReference type="Proteomes" id="UP000602260"/>
    </source>
</evidence>
<feature type="transmembrane region" description="Helical" evidence="1">
    <location>
        <begin position="21"/>
        <end position="41"/>
    </location>
</feature>
<dbReference type="RefSeq" id="WP_186879322.1">
    <property type="nucleotide sequence ID" value="NZ_JACOPN010000015.1"/>
</dbReference>
<organism evidence="2 3">
    <name type="scientific">Flintibacter faecis</name>
    <dbReference type="NCBI Taxonomy" id="2763047"/>
    <lineage>
        <taxon>Bacteria</taxon>
        <taxon>Bacillati</taxon>
        <taxon>Bacillota</taxon>
        <taxon>Clostridia</taxon>
        <taxon>Eubacteriales</taxon>
        <taxon>Flintibacter</taxon>
    </lineage>
</organism>
<feature type="transmembrane region" description="Helical" evidence="1">
    <location>
        <begin position="258"/>
        <end position="278"/>
    </location>
</feature>
<proteinExistence type="predicted"/>
<keyword evidence="1" id="KW-1133">Transmembrane helix</keyword>
<evidence type="ECO:0000313" key="2">
    <source>
        <dbReference type="EMBL" id="MBC5718295.1"/>
    </source>
</evidence>
<name>A0A8J6J5U0_9FIRM</name>
<keyword evidence="3" id="KW-1185">Reference proteome</keyword>
<protein>
    <submittedName>
        <fullName evidence="2">Uncharacterized protein</fullName>
    </submittedName>
</protein>
<evidence type="ECO:0000256" key="1">
    <source>
        <dbReference type="SAM" id="Phobius"/>
    </source>
</evidence>
<reference evidence="2" key="1">
    <citation type="submission" date="2020-08" db="EMBL/GenBank/DDBJ databases">
        <title>Genome public.</title>
        <authorList>
            <person name="Liu C."/>
            <person name="Sun Q."/>
        </authorList>
    </citation>
    <scope>NUCLEOTIDE SEQUENCE</scope>
    <source>
        <strain evidence="2">BX5</strain>
    </source>
</reference>
<sequence>MEKREPWEKKSPFSALSVYQRILLLLLIVMIAAFTGLAFWFQSHPGLVCVGMDGKKALLVRTQAGETVRYSGKLDGQSAEFSVTGDTVTYRWGEETYGPYQVKRDPTARPPYDPEDPWPSGQIGVEVRREGTVVFRGGYASPGRMLNDYWSRGLVWEDGTDYDDWTPGIYATTSTGEIVGVTTSADYHTVHQPQLYNVIQLVMGPRLSQRGSWTDYVKATALALFTVLYVLFYKQLLQARMNWLVKDGEQAQPSDISVAAALVGMLLLTGATLFSYLLPLTKLTPVW</sequence>
<keyword evidence="1" id="KW-0472">Membrane</keyword>
<keyword evidence="1" id="KW-0812">Transmembrane</keyword>
<feature type="transmembrane region" description="Helical" evidence="1">
    <location>
        <begin position="216"/>
        <end position="237"/>
    </location>
</feature>
<dbReference type="EMBL" id="JACOPN010000015">
    <property type="protein sequence ID" value="MBC5718295.1"/>
    <property type="molecule type" value="Genomic_DNA"/>
</dbReference>
<accession>A0A8J6J5U0</accession>
<comment type="caution">
    <text evidence="2">The sequence shown here is derived from an EMBL/GenBank/DDBJ whole genome shotgun (WGS) entry which is preliminary data.</text>
</comment>